<evidence type="ECO:0000313" key="5">
    <source>
        <dbReference type="Proteomes" id="UP000008387"/>
    </source>
</evidence>
<dbReference type="Pfam" id="PF18809">
    <property type="entry name" value="PBECR1"/>
    <property type="match status" value="1"/>
</dbReference>
<dbReference type="AlphaFoldDB" id="F8KQN1"/>
<dbReference type="Pfam" id="PF18763">
    <property type="entry name" value="ddrB-ParB"/>
    <property type="match status" value="1"/>
</dbReference>
<feature type="compositionally biased region" description="Low complexity" evidence="1">
    <location>
        <begin position="419"/>
        <end position="436"/>
    </location>
</feature>
<dbReference type="InterPro" id="IPR041092">
    <property type="entry name" value="PBECR1"/>
</dbReference>
<feature type="domain" description="DdrB-like" evidence="2">
    <location>
        <begin position="464"/>
        <end position="575"/>
    </location>
</feature>
<gene>
    <name evidence="4" type="ordered locus">HBZC1_00490</name>
</gene>
<evidence type="ECO:0000259" key="3">
    <source>
        <dbReference type="Pfam" id="PF18809"/>
    </source>
</evidence>
<feature type="region of interest" description="Disordered" evidence="1">
    <location>
        <begin position="151"/>
        <end position="210"/>
    </location>
</feature>
<dbReference type="STRING" id="1002804.HBZC1_00490"/>
<dbReference type="InterPro" id="IPR041398">
    <property type="entry name" value="DdrB_dom"/>
</dbReference>
<dbReference type="HOGENOM" id="CLU_354041_0_0_7"/>
<reference evidence="4 5" key="1">
    <citation type="journal article" date="2011" name="J. Bacteriol.">
        <title>Genome sequence of Helicobacter bizzozeronii strain CIII-1, an isolate from human gastric mucosa.</title>
        <authorList>
            <person name="Schott T."/>
            <person name="Rossi M."/>
            <person name="Hanninen M.L."/>
        </authorList>
    </citation>
    <scope>NUCLEOTIDE SEQUENCE [LARGE SCALE GENOMIC DNA]</scope>
    <source>
        <strain evidence="4 5">CIII-1</strain>
    </source>
</reference>
<keyword evidence="5" id="KW-1185">Reference proteome</keyword>
<dbReference type="Proteomes" id="UP000008387">
    <property type="component" value="Chromosome"/>
</dbReference>
<feature type="domain" description="Phage-Barnase-EndoU-ColicinE5/D-RelE-like nuclease" evidence="3">
    <location>
        <begin position="238"/>
        <end position="327"/>
    </location>
</feature>
<name>F8KQN1_HELBC</name>
<evidence type="ECO:0000313" key="4">
    <source>
        <dbReference type="EMBL" id="CCB79035.1"/>
    </source>
</evidence>
<evidence type="ECO:0000256" key="1">
    <source>
        <dbReference type="SAM" id="MobiDB-lite"/>
    </source>
</evidence>
<feature type="compositionally biased region" description="Low complexity" evidence="1">
    <location>
        <begin position="360"/>
        <end position="386"/>
    </location>
</feature>
<feature type="compositionally biased region" description="Polar residues" evidence="1">
    <location>
        <begin position="172"/>
        <end position="186"/>
    </location>
</feature>
<dbReference type="EMBL" id="FR871757">
    <property type="protein sequence ID" value="CCB79035.1"/>
    <property type="molecule type" value="Genomic_DNA"/>
</dbReference>
<feature type="compositionally biased region" description="Basic and acidic residues" evidence="1">
    <location>
        <begin position="387"/>
        <end position="418"/>
    </location>
</feature>
<dbReference type="KEGG" id="hbi:HBZC1_00490"/>
<protein>
    <recommendedName>
        <fullName evidence="6">DdrB-like domain-containing protein</fullName>
    </recommendedName>
</protein>
<sequence length="793" mass="88752">MLRGAIIAKDREVIDDQLAQIAIKLRDAQIPHTIEYKENRGSGYEGIHIHFKHNDVSAEIQVHTPKNWAIKKKQDESYHVTRDNEITKKLSETQVKELLQKSKALGQESDLDISLLTSFEVISTEFSGSAMSVNLKNAATDSNLTHILRLKSYSKEPPPSKDANAYKRPDSELNQNDNLSSGSGNIITPLEKNTKPPLKSPNIEPNPAFGEHFKEFEGKGAQAVAKLLQEKRGQVAGAFFREDLGYIDLVWGDSKKGLAHILERRTQQYGEQQALEFIHNLPRILQEAKFWREIEDKIELVTPTDMIVLGKRDNNKFVLTSFKDKRSKDRFVELENPQTGDDVGFTGKSVSEPQTKDDVLLPNQTNSTTTPQTSPLSIHQQALQARQAREQAKLEAERLEEQKQAQREAQEQERRTQAAKDYQQAQEQKQAQAGGKQNDKNLEIGKAIAMQKLEGYSSSVSLDDARIYPLDFVIVKTSDVKPNLNAGVGTQTRTQTNPQRIEEIAKDFKPTMVFNRGGFDDLPIILSDGQVIAGNHRAKGMQSFSPQSREAYEKAVLEHYNIKLQSDELLLRTPKEGLDKQEIINLAAASNEKRLDSIGDMLVSALGKYDAYITPKNLDSILGIEHTSAADLTNRLAKVLDKNSTAPSVEEPSLALLAHVARNTPRLNLAEALNHAQKTLDPAEFKTLKEMFSHNAPSFYLLMRDGRFPSLNLAPYLTPALQATSTALKAGERADNFAHILERLQTLLSSTHKDGTNAMVQLNPYAYEDMLKRNSRGWFCPICAFKGGNRESV</sequence>
<organism evidence="4 5">
    <name type="scientific">Helicobacter bizzozeronii (strain CIII-1)</name>
    <dbReference type="NCBI Taxonomy" id="1002804"/>
    <lineage>
        <taxon>Bacteria</taxon>
        <taxon>Pseudomonadati</taxon>
        <taxon>Campylobacterota</taxon>
        <taxon>Epsilonproteobacteria</taxon>
        <taxon>Campylobacterales</taxon>
        <taxon>Helicobacteraceae</taxon>
        <taxon>Helicobacter</taxon>
    </lineage>
</organism>
<accession>F8KQN1</accession>
<proteinExistence type="predicted"/>
<evidence type="ECO:0008006" key="6">
    <source>
        <dbReference type="Google" id="ProtNLM"/>
    </source>
</evidence>
<evidence type="ECO:0000259" key="2">
    <source>
        <dbReference type="Pfam" id="PF18763"/>
    </source>
</evidence>
<feature type="region of interest" description="Disordered" evidence="1">
    <location>
        <begin position="334"/>
        <end position="438"/>
    </location>
</feature>